<dbReference type="Proteomes" id="UP000292692">
    <property type="component" value="Unassembled WGS sequence"/>
</dbReference>
<dbReference type="RefSeq" id="WP_007051491.1">
    <property type="nucleotide sequence ID" value="NZ_AP022379.1"/>
</dbReference>
<dbReference type="EMBL" id="SHSV01000003">
    <property type="protein sequence ID" value="TCF47769.1"/>
    <property type="molecule type" value="Genomic_DNA"/>
</dbReference>
<evidence type="ECO:0000313" key="3">
    <source>
        <dbReference type="Proteomes" id="UP000292692"/>
    </source>
</evidence>
<gene>
    <name evidence="1" type="ORF">MCC10102_0278</name>
    <name evidence="2" type="ORF">PWA56_01635</name>
</gene>
<evidence type="ECO:0000313" key="2">
    <source>
        <dbReference type="EMBL" id="WDY40577.1"/>
    </source>
</evidence>
<reference evidence="2 4" key="3">
    <citation type="submission" date="2023-02" db="EMBL/GenBank/DDBJ databases">
        <authorList>
            <person name="Pan L."/>
        </authorList>
    </citation>
    <scope>NUCLEOTIDE SEQUENCE [LARGE SCALE GENOMIC DNA]</scope>
    <source>
        <strain evidence="2 4">F2</strain>
    </source>
</reference>
<reference evidence="1 3" key="1">
    <citation type="journal article" date="2018" name="Sci. Rep.">
        <title>Genomic diversity and distribution of Bifidobacterium longum subsp. longum across the human lifespan.</title>
        <authorList>
            <person name="Odamaki T."/>
            <person name="Bottacini F."/>
            <person name="Kato K."/>
            <person name="Mitsuyama E."/>
            <person name="Yoshida K."/>
            <person name="Horigome A."/>
            <person name="Xiao J.Z."/>
            <person name="van Sinderen D."/>
        </authorList>
    </citation>
    <scope>NUCLEOTIDE SEQUENCE [LARGE SCALE GENOMIC DNA]</scope>
    <source>
        <strain evidence="1 3">MCC10102</strain>
    </source>
</reference>
<dbReference type="AlphaFoldDB" id="A0A4R0RTG9"/>
<accession>A0A4R0RTG9</accession>
<protein>
    <submittedName>
        <fullName evidence="1">Uncharacterized protein</fullName>
    </submittedName>
</protein>
<dbReference type="EMBL" id="CP118598">
    <property type="protein sequence ID" value="WDY40577.1"/>
    <property type="molecule type" value="Genomic_DNA"/>
</dbReference>
<reference evidence="1" key="2">
    <citation type="submission" date="2019-02" db="EMBL/GenBank/DDBJ databases">
        <authorList>
            <person name="Odamaki T."/>
        </authorList>
    </citation>
    <scope>NUCLEOTIDE SEQUENCE</scope>
    <source>
        <strain evidence="1">MCC10102</strain>
    </source>
</reference>
<organism evidence="1 3">
    <name type="scientific">Bifidobacterium longum subsp. longum</name>
    <dbReference type="NCBI Taxonomy" id="1679"/>
    <lineage>
        <taxon>Bacteria</taxon>
        <taxon>Bacillati</taxon>
        <taxon>Actinomycetota</taxon>
        <taxon>Actinomycetes</taxon>
        <taxon>Bifidobacteriales</taxon>
        <taxon>Bifidobacteriaceae</taxon>
        <taxon>Bifidobacterium</taxon>
    </lineage>
</organism>
<dbReference type="Proteomes" id="UP001221506">
    <property type="component" value="Chromosome"/>
</dbReference>
<name>A0A4R0RTG9_BIFLL</name>
<proteinExistence type="predicted"/>
<evidence type="ECO:0000313" key="4">
    <source>
        <dbReference type="Proteomes" id="UP001221506"/>
    </source>
</evidence>
<sequence>MMPNGELGYVFKSAVTANGCLMLCITPHARRRDFHSKVYVFTADEVRALIEALAVMPDGPE</sequence>
<evidence type="ECO:0000313" key="1">
    <source>
        <dbReference type="EMBL" id="TCF47769.1"/>
    </source>
</evidence>